<keyword evidence="5 10" id="KW-0472">Membrane</keyword>
<comment type="subcellular location">
    <subcellularLocation>
        <location evidence="1">Membrane</location>
        <topology evidence="1">Single-pass membrane protein</topology>
    </subcellularLocation>
</comment>
<dbReference type="GO" id="GO:0016020">
    <property type="term" value="C:membrane"/>
    <property type="evidence" value="ECO:0007669"/>
    <property type="project" value="UniProtKB-SubCell"/>
</dbReference>
<feature type="domain" description="C-type lectin" evidence="12">
    <location>
        <begin position="234"/>
        <end position="350"/>
    </location>
</feature>
<feature type="domain" description="C-type lectin" evidence="12">
    <location>
        <begin position="812"/>
        <end position="945"/>
    </location>
</feature>
<dbReference type="FunFam" id="3.10.100.10:FF:000025">
    <property type="entry name" value="Mannose receptor C-type 1"/>
    <property type="match status" value="1"/>
</dbReference>
<feature type="chain" id="PRO_5034422121" description="Macrophage mannose receptor 1" evidence="11">
    <location>
        <begin position="19"/>
        <end position="1315"/>
    </location>
</feature>
<keyword evidence="2 10" id="KW-0812">Transmembrane</keyword>
<dbReference type="SMART" id="SM00059">
    <property type="entry name" value="FN2"/>
    <property type="match status" value="1"/>
</dbReference>
<dbReference type="FunFam" id="2.10.10.10:FF:000001">
    <property type="entry name" value="Fibronectin 1a isoform 1"/>
    <property type="match status" value="1"/>
</dbReference>
<dbReference type="Proteomes" id="UP000694541">
    <property type="component" value="Unplaced"/>
</dbReference>
<dbReference type="PROSITE" id="PS00615">
    <property type="entry name" value="C_TYPE_LECTIN_1"/>
    <property type="match status" value="3"/>
</dbReference>
<evidence type="ECO:0000256" key="1">
    <source>
        <dbReference type="ARBA" id="ARBA00004167"/>
    </source>
</evidence>
<dbReference type="PROSITE" id="PS00023">
    <property type="entry name" value="FN2_1"/>
    <property type="match status" value="1"/>
</dbReference>
<evidence type="ECO:0000256" key="4">
    <source>
        <dbReference type="ARBA" id="ARBA00022989"/>
    </source>
</evidence>
<keyword evidence="7" id="KW-0325">Glycoprotein</keyword>
<dbReference type="InterPro" id="IPR000562">
    <property type="entry name" value="FN_type2_dom"/>
</dbReference>
<feature type="domain" description="C-type lectin" evidence="12">
    <location>
        <begin position="519"/>
        <end position="642"/>
    </location>
</feature>
<reference evidence="14" key="2">
    <citation type="submission" date="2025-09" db="UniProtKB">
        <authorList>
            <consortium name="Ensembl"/>
        </authorList>
    </citation>
    <scope>IDENTIFICATION</scope>
</reference>
<evidence type="ECO:0000256" key="9">
    <source>
        <dbReference type="SAM" id="MobiDB-lite"/>
    </source>
</evidence>
<dbReference type="SUPFAM" id="SSF57440">
    <property type="entry name" value="Kringle-like"/>
    <property type="match status" value="1"/>
</dbReference>
<keyword evidence="6 8" id="KW-1015">Disulfide bond</keyword>
<evidence type="ECO:0008006" key="16">
    <source>
        <dbReference type="Google" id="ProtNLM"/>
    </source>
</evidence>
<dbReference type="FunFam" id="3.10.100.10:FF:000023">
    <property type="entry name" value="Macrophage mannose receptor 1"/>
    <property type="match status" value="1"/>
</dbReference>
<dbReference type="FunFam" id="3.10.100.10:FF:000022">
    <property type="entry name" value="Mannose receptor C-type 1"/>
    <property type="match status" value="1"/>
</dbReference>
<feature type="disulfide bond" evidence="8">
    <location>
        <begin position="48"/>
        <end position="75"/>
    </location>
</feature>
<evidence type="ECO:0000256" key="3">
    <source>
        <dbReference type="ARBA" id="ARBA00022737"/>
    </source>
</evidence>
<dbReference type="SUPFAM" id="SSF56436">
    <property type="entry name" value="C-type lectin-like"/>
    <property type="match status" value="8"/>
</dbReference>
<dbReference type="PANTHER" id="PTHR22803">
    <property type="entry name" value="MANNOSE, PHOSPHOLIPASE, LECTIN RECEPTOR RELATED"/>
    <property type="match status" value="1"/>
</dbReference>
<name>A0A8B9RWH5_9AVES</name>
<dbReference type="InterPro" id="IPR018378">
    <property type="entry name" value="C-type_lectin_CS"/>
</dbReference>
<accession>A0A8B9RWH5</accession>
<dbReference type="FunFam" id="3.10.100.10:FF:000014">
    <property type="entry name" value="Macrophage mannose receptor 1"/>
    <property type="match status" value="1"/>
</dbReference>
<feature type="domain" description="C-type lectin" evidence="12">
    <location>
        <begin position="966"/>
        <end position="1077"/>
    </location>
</feature>
<evidence type="ECO:0000256" key="10">
    <source>
        <dbReference type="SAM" id="Phobius"/>
    </source>
</evidence>
<sequence length="1315" mass="151414">MSFSRFLVFLSLVHGSLQSLDTFTLQGNANGQPCVFPFKYEGKQYNECTDAGRSDGLLWCATTADFDADKLYGFCPLINATERFWTEDVSTGIHYQINSESALTWHQARKSCQQQNAELLSITEIHEQAYIGELTKKFSFAFWIGLNTLNFNSGWQWAGGSPFRYLNWAPGSPFLLPGKICGVMNPTKNAKWENQACNQRLGYICKKRNFHSDSDIIPKEESRPMKCTDGWRPYAGHCYSIQREPKLWKDALTSCKKQNGDLASVHNIAEYSFLVSQLGYKPTEELWLGLNDLKAHFYFEWSDGTPVTFTKWQRRHPTYTGGLEDCIVMKGQDGYWATDVCDKQLGYICKKKASAQSSEKETIEDPGCQKGWKRYGFHCYLVGSALLTFSEANKTCEQSKAYLATVESRNEQAFLISLTGLRSEKYFWIGLSDTEERGSFRWTSGETPLFTHWNTAMPGKKQGCVAMGTGVAAGLWDVVSCEKTANYLCKQQAAGVPSSAPPVRILASPCAEGWDGAFQADSCFKFFVREGNQKKSWFEAEEFCREIGGNLVTINTREDQILLWQLASDKGLHTQAFWIGLFLLNPDEGFAWIDGSPVIYENWDEDEPNNHEELEHCVMFNRSPQMRWNDLRCEHLLNWICETKKGTMLKPEPNYKFEYQATNDGWIVYEDKQYYFSKERVHMEEARRICQKNFADLVVIENESKRQFLWKYIYTKLRAESYFIGLVVSFDRKFSWLDKTPVNYVAWAPNEPNFANNDENCVIMSKDFGFWKDTSCAVKNAFICERHNSTYSGFAPTVLPPLGGCPETWLLFNNKCYKIFGSREEERLTWHSARSACIELGGNLASIHNEQVQAFFTFHLKDIASETWIGLNDINSEDTYLWTDGSIFDYSKWARRFPFRDKYIKVDWKYITIQTDCIAMTKRSVDEAGYWENTDCQHKKSYICQMDSKPELLHSTTAPDSDFIHYGNSSYLVIPSKMNWEEARKACKEKSSELASIFDYYSNIFLLLQAAQYGEPLWIGLNSNVSYGYYRWTDKRKLNFSKWYYGEPKQQIACVYLELHGTWKTAPCNEKHFPVCKKSEDILPSDPPQDIGKCPESDHISWIPFRSHCYHFNDNEMSWAQSVTQCVQSGGTLASVEDLAESNFLVEHADLYTSKTSGFWIGIYRNVNGQLLWQDNSALDFVNWGEGQRWEDQLDYCVELSVFSGYWSILPCSSQKGFICKKPKTILQAAANVEDAKKDKAHGRMNTWILLTLVLIVLLGMGFTIYFLLKIKTQRETEREARRRSRLLEYSHVLTGRDDENDSTNDKEKNEHSVV</sequence>
<evidence type="ECO:0000259" key="13">
    <source>
        <dbReference type="PROSITE" id="PS51092"/>
    </source>
</evidence>
<dbReference type="FunFam" id="3.10.100.10:FF:000027">
    <property type="entry name" value="Mannose receptor, C type 1"/>
    <property type="match status" value="1"/>
</dbReference>
<dbReference type="InterPro" id="IPR013806">
    <property type="entry name" value="Kringle-like"/>
</dbReference>
<evidence type="ECO:0000256" key="2">
    <source>
        <dbReference type="ARBA" id="ARBA00022692"/>
    </source>
</evidence>
<feature type="domain" description="C-type lectin" evidence="12">
    <location>
        <begin position="95"/>
        <end position="206"/>
    </location>
</feature>
<dbReference type="InterPro" id="IPR001304">
    <property type="entry name" value="C-type_lectin-like"/>
</dbReference>
<dbReference type="CDD" id="cd00037">
    <property type="entry name" value="CLECT"/>
    <property type="match status" value="8"/>
</dbReference>
<feature type="transmembrane region" description="Helical" evidence="10">
    <location>
        <begin position="1248"/>
        <end position="1269"/>
    </location>
</feature>
<dbReference type="Gene3D" id="3.10.100.10">
    <property type="entry name" value="Mannose-Binding Protein A, subunit A"/>
    <property type="match status" value="8"/>
</dbReference>
<evidence type="ECO:0000256" key="6">
    <source>
        <dbReference type="ARBA" id="ARBA00023157"/>
    </source>
</evidence>
<evidence type="ECO:0000259" key="12">
    <source>
        <dbReference type="PROSITE" id="PS50041"/>
    </source>
</evidence>
<evidence type="ECO:0000256" key="7">
    <source>
        <dbReference type="ARBA" id="ARBA00023180"/>
    </source>
</evidence>
<feature type="domain" description="C-type lectin" evidence="12">
    <location>
        <begin position="669"/>
        <end position="785"/>
    </location>
</feature>
<dbReference type="FunFam" id="3.10.100.10:FF:000016">
    <property type="entry name" value="macrophage mannose receptor 1"/>
    <property type="match status" value="1"/>
</dbReference>
<dbReference type="Gene3D" id="2.10.10.10">
    <property type="entry name" value="Fibronectin, type II, collagen-binding"/>
    <property type="match status" value="1"/>
</dbReference>
<dbReference type="Pfam" id="PF00040">
    <property type="entry name" value="fn2"/>
    <property type="match status" value="1"/>
</dbReference>
<feature type="domain" description="Fibronectin type-II" evidence="13">
    <location>
        <begin position="29"/>
        <end position="77"/>
    </location>
</feature>
<evidence type="ECO:0000256" key="5">
    <source>
        <dbReference type="ARBA" id="ARBA00023136"/>
    </source>
</evidence>
<dbReference type="InterPro" id="IPR016187">
    <property type="entry name" value="CTDL_fold"/>
</dbReference>
<keyword evidence="3" id="KW-0677">Repeat</keyword>
<reference evidence="14" key="1">
    <citation type="submission" date="2025-08" db="UniProtKB">
        <authorList>
            <consortium name="Ensembl"/>
        </authorList>
    </citation>
    <scope>IDENTIFICATION</scope>
</reference>
<feature type="disulfide bond" evidence="8">
    <location>
        <begin position="34"/>
        <end position="60"/>
    </location>
</feature>
<dbReference type="InterPro" id="IPR016186">
    <property type="entry name" value="C-type_lectin-like/link_sf"/>
</dbReference>
<feature type="domain" description="C-type lectin" evidence="12">
    <location>
        <begin position="1105"/>
        <end position="1221"/>
    </location>
</feature>
<evidence type="ECO:0000256" key="11">
    <source>
        <dbReference type="SAM" id="SignalP"/>
    </source>
</evidence>
<feature type="compositionally biased region" description="Basic and acidic residues" evidence="9">
    <location>
        <begin position="1304"/>
        <end position="1315"/>
    </location>
</feature>
<dbReference type="PRINTS" id="PR00013">
    <property type="entry name" value="FNTYPEII"/>
</dbReference>
<organism evidence="14 15">
    <name type="scientific">Accipiter nisus</name>
    <name type="common">Eurasian sparrowhawk</name>
    <dbReference type="NCBI Taxonomy" id="211598"/>
    <lineage>
        <taxon>Eukaryota</taxon>
        <taxon>Metazoa</taxon>
        <taxon>Chordata</taxon>
        <taxon>Craniata</taxon>
        <taxon>Vertebrata</taxon>
        <taxon>Euteleostomi</taxon>
        <taxon>Archelosauria</taxon>
        <taxon>Archosauria</taxon>
        <taxon>Dinosauria</taxon>
        <taxon>Saurischia</taxon>
        <taxon>Theropoda</taxon>
        <taxon>Coelurosauria</taxon>
        <taxon>Aves</taxon>
        <taxon>Neognathae</taxon>
        <taxon>Neoaves</taxon>
        <taxon>Telluraves</taxon>
        <taxon>Accipitrimorphae</taxon>
        <taxon>Accipitriformes</taxon>
        <taxon>Accipitridae</taxon>
        <taxon>Accipitrinae</taxon>
        <taxon>Accipiter</taxon>
    </lineage>
</organism>
<evidence type="ECO:0000313" key="14">
    <source>
        <dbReference type="Ensembl" id="ENSANIP00000014089.1"/>
    </source>
</evidence>
<evidence type="ECO:0000313" key="15">
    <source>
        <dbReference type="Proteomes" id="UP000694541"/>
    </source>
</evidence>
<keyword evidence="11" id="KW-0732">Signal</keyword>
<dbReference type="PROSITE" id="PS51092">
    <property type="entry name" value="FN2_2"/>
    <property type="match status" value="1"/>
</dbReference>
<dbReference type="Ensembl" id="ENSANIT00000014574.1">
    <property type="protein sequence ID" value="ENSANIP00000014089.1"/>
    <property type="gene ID" value="ENSANIG00000009566.1"/>
</dbReference>
<protein>
    <recommendedName>
        <fullName evidence="16">Macrophage mannose receptor 1</fullName>
    </recommendedName>
</protein>
<dbReference type="FunFam" id="3.10.100.10:FF:000031">
    <property type="entry name" value="macrophage mannose receptor 1"/>
    <property type="match status" value="1"/>
</dbReference>
<feature type="signal peptide" evidence="11">
    <location>
        <begin position="1"/>
        <end position="18"/>
    </location>
</feature>
<proteinExistence type="predicted"/>
<dbReference type="InterPro" id="IPR050111">
    <property type="entry name" value="C-type_lectin/snaclec_domain"/>
</dbReference>
<keyword evidence="4 10" id="KW-1133">Transmembrane helix</keyword>
<dbReference type="SMART" id="SM00034">
    <property type="entry name" value="CLECT"/>
    <property type="match status" value="8"/>
</dbReference>
<keyword evidence="15" id="KW-1185">Reference proteome</keyword>
<evidence type="ECO:0000256" key="8">
    <source>
        <dbReference type="PROSITE-ProRule" id="PRU00479"/>
    </source>
</evidence>
<dbReference type="CDD" id="cd00062">
    <property type="entry name" value="FN2"/>
    <property type="match status" value="1"/>
</dbReference>
<feature type="domain" description="C-type lectin" evidence="12">
    <location>
        <begin position="375"/>
        <end position="490"/>
    </location>
</feature>
<dbReference type="FunFam" id="3.10.100.10:FF:000030">
    <property type="entry name" value="Mannose receptor C-type 1"/>
    <property type="match status" value="1"/>
</dbReference>
<feature type="region of interest" description="Disordered" evidence="9">
    <location>
        <begin position="1296"/>
        <end position="1315"/>
    </location>
</feature>
<dbReference type="PROSITE" id="PS50041">
    <property type="entry name" value="C_TYPE_LECTIN_2"/>
    <property type="match status" value="8"/>
</dbReference>
<dbReference type="InterPro" id="IPR036943">
    <property type="entry name" value="FN_type2_sf"/>
</dbReference>
<dbReference type="GO" id="GO:0031012">
    <property type="term" value="C:extracellular matrix"/>
    <property type="evidence" value="ECO:0007669"/>
    <property type="project" value="UniProtKB-ARBA"/>
</dbReference>
<dbReference type="Pfam" id="PF00059">
    <property type="entry name" value="Lectin_C"/>
    <property type="match status" value="8"/>
</dbReference>